<feature type="compositionally biased region" description="Basic and acidic residues" evidence="13">
    <location>
        <begin position="244"/>
        <end position="253"/>
    </location>
</feature>
<keyword evidence="5 12" id="KW-0863">Zinc-finger</keyword>
<feature type="compositionally biased region" description="Basic and acidic residues" evidence="13">
    <location>
        <begin position="1"/>
        <end position="12"/>
    </location>
</feature>
<comment type="subcellular location">
    <subcellularLocation>
        <location evidence="1">Nucleus</location>
    </subcellularLocation>
</comment>
<dbReference type="Proteomes" id="UP000053105">
    <property type="component" value="Unassembled WGS sequence"/>
</dbReference>
<feature type="region of interest" description="Disordered" evidence="13">
    <location>
        <begin position="147"/>
        <end position="173"/>
    </location>
</feature>
<protein>
    <submittedName>
        <fullName evidence="16">Zinc finger protein ush</fullName>
    </submittedName>
</protein>
<dbReference type="AlphaFoldDB" id="A0A0N0BFJ8"/>
<dbReference type="GO" id="GO:0008270">
    <property type="term" value="F:zinc ion binding"/>
    <property type="evidence" value="ECO:0007669"/>
    <property type="project" value="UniProtKB-KW"/>
</dbReference>
<feature type="compositionally biased region" description="Low complexity" evidence="13">
    <location>
        <begin position="730"/>
        <end position="748"/>
    </location>
</feature>
<evidence type="ECO:0000256" key="11">
    <source>
        <dbReference type="ARBA" id="ARBA00023242"/>
    </source>
</evidence>
<evidence type="ECO:0000313" key="16">
    <source>
        <dbReference type="EMBL" id="KOX73191.1"/>
    </source>
</evidence>
<evidence type="ECO:0000256" key="1">
    <source>
        <dbReference type="ARBA" id="ARBA00004123"/>
    </source>
</evidence>
<evidence type="ECO:0000256" key="12">
    <source>
        <dbReference type="PROSITE-ProRule" id="PRU00042"/>
    </source>
</evidence>
<dbReference type="GO" id="GO:0061629">
    <property type="term" value="F:RNA polymerase II-specific DNA-binding transcription factor binding"/>
    <property type="evidence" value="ECO:0007669"/>
    <property type="project" value="InterPro"/>
</dbReference>
<gene>
    <name evidence="16" type="ORF">WN51_14679</name>
</gene>
<feature type="region of interest" description="Disordered" evidence="13">
    <location>
        <begin position="726"/>
        <end position="809"/>
    </location>
</feature>
<feature type="domain" description="CCHC FOG-type" evidence="15">
    <location>
        <begin position="482"/>
        <end position="515"/>
    </location>
</feature>
<feature type="region of interest" description="Disordered" evidence="13">
    <location>
        <begin position="563"/>
        <end position="590"/>
    </location>
</feature>
<dbReference type="FunFam" id="3.30.160.60:FF:000100">
    <property type="entry name" value="Zinc finger 45-like"/>
    <property type="match status" value="1"/>
</dbReference>
<feature type="domain" description="CCHC FOG-type" evidence="15">
    <location>
        <begin position="828"/>
        <end position="861"/>
    </location>
</feature>
<feature type="compositionally biased region" description="Acidic residues" evidence="13">
    <location>
        <begin position="90"/>
        <end position="99"/>
    </location>
</feature>
<dbReference type="GO" id="GO:0009653">
    <property type="term" value="P:anatomical structure morphogenesis"/>
    <property type="evidence" value="ECO:0007669"/>
    <property type="project" value="UniProtKB-ARBA"/>
</dbReference>
<evidence type="ECO:0000256" key="10">
    <source>
        <dbReference type="ARBA" id="ARBA00023163"/>
    </source>
</evidence>
<dbReference type="SUPFAM" id="SSF57667">
    <property type="entry name" value="beta-beta-alpha zinc fingers"/>
    <property type="match status" value="6"/>
</dbReference>
<dbReference type="Pfam" id="PF25445">
    <property type="entry name" value="CCHC_ZFPM2"/>
    <property type="match status" value="2"/>
</dbReference>
<feature type="compositionally biased region" description="Basic and acidic residues" evidence="13">
    <location>
        <begin position="19"/>
        <end position="43"/>
    </location>
</feature>
<reference evidence="16 17" key="1">
    <citation type="submission" date="2015-07" db="EMBL/GenBank/DDBJ databases">
        <title>The genome of Melipona quadrifasciata.</title>
        <authorList>
            <person name="Pan H."/>
            <person name="Kapheim K."/>
        </authorList>
    </citation>
    <scope>NUCLEOTIDE SEQUENCE [LARGE SCALE GENOMIC DNA]</scope>
    <source>
        <strain evidence="16">0111107301</strain>
        <tissue evidence="16">Whole body</tissue>
    </source>
</reference>
<organism evidence="16 17">
    <name type="scientific">Melipona quadrifasciata</name>
    <dbReference type="NCBI Taxonomy" id="166423"/>
    <lineage>
        <taxon>Eukaryota</taxon>
        <taxon>Metazoa</taxon>
        <taxon>Ecdysozoa</taxon>
        <taxon>Arthropoda</taxon>
        <taxon>Hexapoda</taxon>
        <taxon>Insecta</taxon>
        <taxon>Pterygota</taxon>
        <taxon>Neoptera</taxon>
        <taxon>Endopterygota</taxon>
        <taxon>Hymenoptera</taxon>
        <taxon>Apocrita</taxon>
        <taxon>Aculeata</taxon>
        <taxon>Apoidea</taxon>
        <taxon>Anthophila</taxon>
        <taxon>Apidae</taxon>
        <taxon>Melipona</taxon>
    </lineage>
</organism>
<evidence type="ECO:0000256" key="5">
    <source>
        <dbReference type="ARBA" id="ARBA00022771"/>
    </source>
</evidence>
<dbReference type="GO" id="GO:0005634">
    <property type="term" value="C:nucleus"/>
    <property type="evidence" value="ECO:0007669"/>
    <property type="project" value="UniProtKB-SubCell"/>
</dbReference>
<keyword evidence="3" id="KW-0479">Metal-binding</keyword>
<feature type="domain" description="C2H2-type" evidence="14">
    <location>
        <begin position="881"/>
        <end position="908"/>
    </location>
</feature>
<keyword evidence="9" id="KW-0010">Activator</keyword>
<feature type="domain" description="CCHC FOG-type" evidence="15">
    <location>
        <begin position="592"/>
        <end position="625"/>
    </location>
</feature>
<evidence type="ECO:0000256" key="2">
    <source>
        <dbReference type="ARBA" id="ARBA00022491"/>
    </source>
</evidence>
<keyword evidence="11" id="KW-0539">Nucleus</keyword>
<evidence type="ECO:0000256" key="6">
    <source>
        <dbReference type="ARBA" id="ARBA00022833"/>
    </source>
</evidence>
<feature type="compositionally biased region" description="Pro residues" evidence="13">
    <location>
        <begin position="156"/>
        <end position="168"/>
    </location>
</feature>
<dbReference type="GO" id="GO:0030154">
    <property type="term" value="P:cell differentiation"/>
    <property type="evidence" value="ECO:0007669"/>
    <property type="project" value="UniProtKB-ARBA"/>
</dbReference>
<dbReference type="PROSITE" id="PS50157">
    <property type="entry name" value="ZINC_FINGER_C2H2_2"/>
    <property type="match status" value="4"/>
</dbReference>
<feature type="compositionally biased region" description="Basic and acidic residues" evidence="13">
    <location>
        <begin position="380"/>
        <end position="416"/>
    </location>
</feature>
<feature type="region of interest" description="Disordered" evidence="13">
    <location>
        <begin position="244"/>
        <end position="269"/>
    </location>
</feature>
<keyword evidence="10" id="KW-0804">Transcription</keyword>
<feature type="compositionally biased region" description="Low complexity" evidence="13">
    <location>
        <begin position="633"/>
        <end position="651"/>
    </location>
</feature>
<feature type="domain" description="C2H2-type" evidence="14">
    <location>
        <begin position="488"/>
        <end position="515"/>
    </location>
</feature>
<proteinExistence type="predicted"/>
<keyword evidence="17" id="KW-1185">Reference proteome</keyword>
<feature type="domain" description="CCHC FOG-type" evidence="15">
    <location>
        <begin position="1083"/>
        <end position="1116"/>
    </location>
</feature>
<keyword evidence="2" id="KW-0678">Repressor</keyword>
<feature type="compositionally biased region" description="Low complexity" evidence="13">
    <location>
        <begin position="572"/>
        <end position="588"/>
    </location>
</feature>
<evidence type="ECO:0000259" key="15">
    <source>
        <dbReference type="PROSITE" id="PS51810"/>
    </source>
</evidence>
<feature type="region of interest" description="Disordered" evidence="13">
    <location>
        <begin position="1013"/>
        <end position="1032"/>
    </location>
</feature>
<evidence type="ECO:0000256" key="7">
    <source>
        <dbReference type="ARBA" id="ARBA00023015"/>
    </source>
</evidence>
<evidence type="ECO:0000256" key="13">
    <source>
        <dbReference type="SAM" id="MobiDB-lite"/>
    </source>
</evidence>
<evidence type="ECO:0000256" key="3">
    <source>
        <dbReference type="ARBA" id="ARBA00022723"/>
    </source>
</evidence>
<dbReference type="InterPro" id="IPR036236">
    <property type="entry name" value="Znf_C2H2_sf"/>
</dbReference>
<dbReference type="InterPro" id="IPR034731">
    <property type="entry name" value="Znf_CCHC_FOG"/>
</dbReference>
<dbReference type="PROSITE" id="PS51810">
    <property type="entry name" value="ZF_CCHC_FOG"/>
    <property type="match status" value="5"/>
</dbReference>
<dbReference type="InterPro" id="IPR039746">
    <property type="entry name" value="FOG"/>
</dbReference>
<feature type="region of interest" description="Disordered" evidence="13">
    <location>
        <begin position="633"/>
        <end position="659"/>
    </location>
</feature>
<dbReference type="OrthoDB" id="8742770at2759"/>
<dbReference type="STRING" id="166423.A0A0N0BFJ8"/>
<feature type="region of interest" description="Disordered" evidence="13">
    <location>
        <begin position="1037"/>
        <end position="1086"/>
    </location>
</feature>
<evidence type="ECO:0000256" key="9">
    <source>
        <dbReference type="ARBA" id="ARBA00023159"/>
    </source>
</evidence>
<dbReference type="Pfam" id="PF13909">
    <property type="entry name" value="zf-H2C2_5"/>
    <property type="match status" value="1"/>
</dbReference>
<dbReference type="GO" id="GO:0000122">
    <property type="term" value="P:negative regulation of transcription by RNA polymerase II"/>
    <property type="evidence" value="ECO:0007669"/>
    <property type="project" value="TreeGrafter"/>
</dbReference>
<evidence type="ECO:0000256" key="8">
    <source>
        <dbReference type="ARBA" id="ARBA00023125"/>
    </source>
</evidence>
<feature type="region of interest" description="Disordered" evidence="13">
    <location>
        <begin position="1121"/>
        <end position="1148"/>
    </location>
</feature>
<name>A0A0N0BFJ8_9HYME</name>
<dbReference type="EMBL" id="KQ435803">
    <property type="protein sequence ID" value="KOX73191.1"/>
    <property type="molecule type" value="Genomic_DNA"/>
</dbReference>
<sequence>MQRWQRVDRGGEGKTSGHQWKEEERTNDTGEEGGEKTEREKQSVHGCIGTSGMHLWHGSWPREKRAHTAITRLGKKEQEAETRRRRRGGEEEEEEEEEEEAKRTHSGLTSPACYLGAEGVHGRGIGSENGLSARGYVNGGRVCLPVPPSALHHRPTPPPPPPPPPPSPSSFRDILHPQRSRRWLVAVVVGGCRRARCSPLDRPLNVCMHVQLRMVEASNENERQIEATERAFASLIVHVVGHREDEEWSDSEKTPSVSSGVEGGGSAVSSPIAPVVEEESNLPPPPRLNPPSSSVAIANSAAEDIRLKLSVLSEDARKRLASLTEDIEVARSLRDRHVTPRPNQTRESSPKDTDEESNLVMVKEEDCQPRSSSSSSSSIRKRESMCRRDSEDSSRRSNTDGPPAEKKLKLDDEAAPRLRLNPSLATDPALRPAAVVALTVKPENTSPPNPVPPLPAGLQNAIASGRLFVLPTDGKETITVEPARPAPLICPPCGIRFSSASTLEAHRTFYCAHRPRLEEDATNEEDEEKSNKFEVKKAYACPHCSYSADKKVSLNRHMRMHAASPAPPTIPTAPTTATTPGSGTATASNGSLNEEAERYCRNCDIRFSSLKTYRAHKTHYCSTRHVVKDTPPAATVASSSVKASPPTSASPGESPPPQPCLALPTNPILIVPYSLFRGASVLAAPTLPAPDTACFLLPNGHLQPMTRGLATTPQNAVVEPSPVLRAANKPTTPASVVASSTSPSGSAPLDLSVRKSPARQDEKENRVSPAPSSLPPPPGSPRSRGSASPRARSIGSAPAATGTVAPPPPTELALRLAELPPPPVPGVLVKHGVSRCKECNIVFCRHENYVVHKKHYCQARETTVSNSSPPPGTPSPPLVQLICAACGIKFASMDNLVAHQAFYCPKRPEPQEHHSRCSKCKTIIEPGGTHTCTSGPTGGWRCPVCGAVSPTAGAAQRHMDAHQGVKAFRCTICRYKGNTLRGMRTHIKMHFEKRGTDLQEENYITCVLDDETVLPTPEPAPATTPEEIPGEVQVNGKTEVRKSPQPPPPPPPPPPPLPPPPTVTNKVKQEREDTPPPEESSDPNKSGPCYCSSCDISFNYMSTFIAHKKFYCSSHAGEASNNNNNNNNNNPSSHATTPPSSRTEASVL</sequence>
<dbReference type="PANTHER" id="PTHR12958">
    <property type="entry name" value="FRIEND OF GATA2-RELATED"/>
    <property type="match status" value="1"/>
</dbReference>
<dbReference type="PANTHER" id="PTHR12958:SF3">
    <property type="entry name" value="ZINC FINGER PROTEIN USH"/>
    <property type="match status" value="1"/>
</dbReference>
<feature type="region of interest" description="Disordered" evidence="13">
    <location>
        <begin position="334"/>
        <end position="426"/>
    </location>
</feature>
<dbReference type="Gene3D" id="3.30.160.60">
    <property type="entry name" value="Classic Zinc Finger"/>
    <property type="match status" value="2"/>
</dbReference>
<evidence type="ECO:0000313" key="17">
    <source>
        <dbReference type="Proteomes" id="UP000053105"/>
    </source>
</evidence>
<feature type="domain" description="CCHC FOG-type" evidence="15">
    <location>
        <begin position="875"/>
        <end position="908"/>
    </location>
</feature>
<feature type="domain" description="C2H2-type" evidence="14">
    <location>
        <begin position="539"/>
        <end position="566"/>
    </location>
</feature>
<evidence type="ECO:0000259" key="14">
    <source>
        <dbReference type="PROSITE" id="PS50157"/>
    </source>
</evidence>
<dbReference type="InterPro" id="IPR059121">
    <property type="entry name" value="CCHC_ZFPM2-like"/>
</dbReference>
<dbReference type="InterPro" id="IPR013087">
    <property type="entry name" value="Znf_C2H2_type"/>
</dbReference>
<dbReference type="SMART" id="SM00355">
    <property type="entry name" value="ZnF_C2H2"/>
    <property type="match status" value="8"/>
</dbReference>
<feature type="compositionally biased region" description="Polar residues" evidence="13">
    <location>
        <begin position="1131"/>
        <end position="1148"/>
    </location>
</feature>
<accession>A0A0N0BFJ8</accession>
<feature type="compositionally biased region" description="Pro residues" evidence="13">
    <location>
        <begin position="1044"/>
        <end position="1062"/>
    </location>
</feature>
<keyword evidence="8" id="KW-0238">DNA-binding</keyword>
<dbReference type="GO" id="GO:0007507">
    <property type="term" value="P:heart development"/>
    <property type="evidence" value="ECO:0007669"/>
    <property type="project" value="TreeGrafter"/>
</dbReference>
<feature type="domain" description="C2H2-type" evidence="14">
    <location>
        <begin position="1089"/>
        <end position="1120"/>
    </location>
</feature>
<keyword evidence="6" id="KW-0862">Zinc</keyword>
<dbReference type="GO" id="GO:0003677">
    <property type="term" value="F:DNA binding"/>
    <property type="evidence" value="ECO:0007669"/>
    <property type="project" value="UniProtKB-KW"/>
</dbReference>
<keyword evidence="4" id="KW-0677">Repeat</keyword>
<feature type="compositionally biased region" description="Low complexity" evidence="13">
    <location>
        <begin position="1121"/>
        <end position="1130"/>
    </location>
</feature>
<evidence type="ECO:0000256" key="4">
    <source>
        <dbReference type="ARBA" id="ARBA00022737"/>
    </source>
</evidence>
<keyword evidence="7" id="KW-0805">Transcription regulation</keyword>
<feature type="compositionally biased region" description="Low complexity" evidence="13">
    <location>
        <begin position="781"/>
        <end position="804"/>
    </location>
</feature>
<feature type="region of interest" description="Disordered" evidence="13">
    <location>
        <begin position="1"/>
        <end position="115"/>
    </location>
</feature>
<dbReference type="GO" id="GO:0045944">
    <property type="term" value="P:positive regulation of transcription by RNA polymerase II"/>
    <property type="evidence" value="ECO:0007669"/>
    <property type="project" value="TreeGrafter"/>
</dbReference>